<sequence>VFVLKSYFESASERDVVPSLSEFVQLNTDFVSKPTPRSNHPLALESAWTKRFESTAKLLNSRLHIPKGCAYPKVVHHLALVVLSEPQLGLALVVLSEPQLGHALTAVVRYLLHTPVAHPSSPTLRVVFSSSPNLANSGVIKDKPTGLVSLKEGIW</sequence>
<gene>
    <name evidence="1" type="ORF">PBRASI_LOCUS10636</name>
</gene>
<dbReference type="OrthoDB" id="2435224at2759"/>
<reference evidence="1" key="1">
    <citation type="submission" date="2021-06" db="EMBL/GenBank/DDBJ databases">
        <authorList>
            <person name="Kallberg Y."/>
            <person name="Tangrot J."/>
            <person name="Rosling A."/>
        </authorList>
    </citation>
    <scope>NUCLEOTIDE SEQUENCE</scope>
    <source>
        <strain evidence="1">BR232B</strain>
    </source>
</reference>
<proteinExistence type="predicted"/>
<name>A0A9N9E3B5_9GLOM</name>
<accession>A0A9N9E3B5</accession>
<organism evidence="1 2">
    <name type="scientific">Paraglomus brasilianum</name>
    <dbReference type="NCBI Taxonomy" id="144538"/>
    <lineage>
        <taxon>Eukaryota</taxon>
        <taxon>Fungi</taxon>
        <taxon>Fungi incertae sedis</taxon>
        <taxon>Mucoromycota</taxon>
        <taxon>Glomeromycotina</taxon>
        <taxon>Glomeromycetes</taxon>
        <taxon>Paraglomerales</taxon>
        <taxon>Paraglomeraceae</taxon>
        <taxon>Paraglomus</taxon>
    </lineage>
</organism>
<comment type="caution">
    <text evidence="1">The sequence shown here is derived from an EMBL/GenBank/DDBJ whole genome shotgun (WGS) entry which is preliminary data.</text>
</comment>
<dbReference type="AlphaFoldDB" id="A0A9N9E3B5"/>
<dbReference type="Proteomes" id="UP000789739">
    <property type="component" value="Unassembled WGS sequence"/>
</dbReference>
<dbReference type="EMBL" id="CAJVPI010003413">
    <property type="protein sequence ID" value="CAG8658184.1"/>
    <property type="molecule type" value="Genomic_DNA"/>
</dbReference>
<evidence type="ECO:0000313" key="2">
    <source>
        <dbReference type="Proteomes" id="UP000789739"/>
    </source>
</evidence>
<feature type="non-terminal residue" evidence="1">
    <location>
        <position position="155"/>
    </location>
</feature>
<keyword evidence="2" id="KW-1185">Reference proteome</keyword>
<evidence type="ECO:0000313" key="1">
    <source>
        <dbReference type="EMBL" id="CAG8658184.1"/>
    </source>
</evidence>
<protein>
    <submittedName>
        <fullName evidence="1">9113_t:CDS:1</fullName>
    </submittedName>
</protein>